<dbReference type="EMBL" id="JBIHMK010000002">
    <property type="protein sequence ID" value="MFH0246792.1"/>
    <property type="molecule type" value="Genomic_DNA"/>
</dbReference>
<keyword evidence="3" id="KW-1185">Reference proteome</keyword>
<gene>
    <name evidence="2" type="ORF">ACG5V6_00950</name>
</gene>
<feature type="compositionally biased region" description="Basic residues" evidence="1">
    <location>
        <begin position="195"/>
        <end position="205"/>
    </location>
</feature>
<sequence>MDGREQVERGARLGGTSGQELLGAGLRMATHSTWWVIGNACESMPPNNPQVRRVFCILRDGLPGGERQMSVTRTCRIASIPRGCPKGVHFAMPPLPAARHVHSPLLHRVLLEDDCTLGPRGGRIFSYERAAGHLVGSEFAELVKLVKLVKLGRVGTVGTSVERLRGFGLQRAREGCSVVLGFGTSDETPRERAVRTRSRSVKNRPKVNSCSPATSQQR</sequence>
<dbReference type="Proteomes" id="UP001607069">
    <property type="component" value="Unassembled WGS sequence"/>
</dbReference>
<reference evidence="2 3" key="1">
    <citation type="submission" date="2024-10" db="EMBL/GenBank/DDBJ databases">
        <authorList>
            <person name="Cho J.-C."/>
        </authorList>
    </citation>
    <scope>NUCLEOTIDE SEQUENCE [LARGE SCALE GENOMIC DNA]</scope>
    <source>
        <strain evidence="2 3">KCTC29696</strain>
    </source>
</reference>
<comment type="caution">
    <text evidence="2">The sequence shown here is derived from an EMBL/GenBank/DDBJ whole genome shotgun (WGS) entry which is preliminary data.</text>
</comment>
<feature type="compositionally biased region" description="Polar residues" evidence="1">
    <location>
        <begin position="206"/>
        <end position="218"/>
    </location>
</feature>
<evidence type="ECO:0000313" key="2">
    <source>
        <dbReference type="EMBL" id="MFH0246792.1"/>
    </source>
</evidence>
<evidence type="ECO:0000313" key="3">
    <source>
        <dbReference type="Proteomes" id="UP001607069"/>
    </source>
</evidence>
<protein>
    <submittedName>
        <fullName evidence="2">Uncharacterized protein</fullName>
    </submittedName>
</protein>
<feature type="region of interest" description="Disordered" evidence="1">
    <location>
        <begin position="187"/>
        <end position="218"/>
    </location>
</feature>
<organism evidence="2 3">
    <name type="scientific">Streptomyces chitinivorans</name>
    <dbReference type="NCBI Taxonomy" id="1257027"/>
    <lineage>
        <taxon>Bacteria</taxon>
        <taxon>Bacillati</taxon>
        <taxon>Actinomycetota</taxon>
        <taxon>Actinomycetes</taxon>
        <taxon>Kitasatosporales</taxon>
        <taxon>Streptomycetaceae</taxon>
        <taxon>Streptomyces</taxon>
    </lineage>
</organism>
<name>A0ABW7HM35_9ACTN</name>
<evidence type="ECO:0000256" key="1">
    <source>
        <dbReference type="SAM" id="MobiDB-lite"/>
    </source>
</evidence>
<accession>A0ABW7HM35</accession>
<proteinExistence type="predicted"/>